<keyword evidence="3 8" id="KW-0813">Transport</keyword>
<reference evidence="11 12" key="1">
    <citation type="journal article" date="2016" name="Antonie Van Leeuwenhoek">
        <title>Dongia soli sp. nov., isolated from soil from Dokdo, Korea.</title>
        <authorList>
            <person name="Kim D.U."/>
            <person name="Lee H."/>
            <person name="Kim H."/>
            <person name="Kim S.G."/>
            <person name="Ka J.O."/>
        </authorList>
    </citation>
    <scope>NUCLEOTIDE SEQUENCE [LARGE SCALE GENOMIC DNA]</scope>
    <source>
        <strain evidence="11 12">D78</strain>
    </source>
</reference>
<keyword evidence="12" id="KW-1185">Reference proteome</keyword>
<feature type="transmembrane region" description="Helical" evidence="8">
    <location>
        <begin position="235"/>
        <end position="256"/>
    </location>
</feature>
<dbReference type="Gene3D" id="1.10.3720.10">
    <property type="entry name" value="MetI-like"/>
    <property type="match status" value="1"/>
</dbReference>
<comment type="similarity">
    <text evidence="2">Belongs to the binding-protein-dependent transport system permease family. CysTW subfamily.</text>
</comment>
<name>A0ABU5E853_9PROT</name>
<feature type="transmembrane region" description="Helical" evidence="8">
    <location>
        <begin position="291"/>
        <end position="309"/>
    </location>
</feature>
<comment type="caution">
    <text evidence="11">The sequence shown here is derived from an EMBL/GenBank/DDBJ whole genome shotgun (WGS) entry which is preliminary data.</text>
</comment>
<evidence type="ECO:0000256" key="5">
    <source>
        <dbReference type="ARBA" id="ARBA00022692"/>
    </source>
</evidence>
<evidence type="ECO:0000256" key="9">
    <source>
        <dbReference type="SAM" id="MobiDB-lite"/>
    </source>
</evidence>
<evidence type="ECO:0000256" key="2">
    <source>
        <dbReference type="ARBA" id="ARBA00007069"/>
    </source>
</evidence>
<feature type="domain" description="ABC transmembrane type-1" evidence="10">
    <location>
        <begin position="102"/>
        <end position="308"/>
    </location>
</feature>
<dbReference type="SUPFAM" id="SSF161098">
    <property type="entry name" value="MetI-like"/>
    <property type="match status" value="1"/>
</dbReference>
<dbReference type="PANTHER" id="PTHR42929:SF1">
    <property type="entry name" value="INNER MEMBRANE ABC TRANSPORTER PERMEASE PROTEIN YDCU-RELATED"/>
    <property type="match status" value="1"/>
</dbReference>
<dbReference type="CDD" id="cd06261">
    <property type="entry name" value="TM_PBP2"/>
    <property type="match status" value="1"/>
</dbReference>
<feature type="transmembrane region" description="Helical" evidence="8">
    <location>
        <begin position="101"/>
        <end position="125"/>
    </location>
</feature>
<evidence type="ECO:0000256" key="3">
    <source>
        <dbReference type="ARBA" id="ARBA00022448"/>
    </source>
</evidence>
<keyword evidence="7 8" id="KW-0472">Membrane</keyword>
<evidence type="ECO:0000256" key="6">
    <source>
        <dbReference type="ARBA" id="ARBA00022989"/>
    </source>
</evidence>
<dbReference type="PANTHER" id="PTHR42929">
    <property type="entry name" value="INNER MEMBRANE ABC TRANSPORTER PERMEASE PROTEIN YDCU-RELATED-RELATED"/>
    <property type="match status" value="1"/>
</dbReference>
<evidence type="ECO:0000256" key="8">
    <source>
        <dbReference type="RuleBase" id="RU363032"/>
    </source>
</evidence>
<feature type="transmembrane region" description="Helical" evidence="8">
    <location>
        <begin position="137"/>
        <end position="161"/>
    </location>
</feature>
<keyword evidence="5 8" id="KW-0812">Transmembrane</keyword>
<evidence type="ECO:0000259" key="10">
    <source>
        <dbReference type="PROSITE" id="PS50928"/>
    </source>
</evidence>
<dbReference type="EMBL" id="JAXCLW010000001">
    <property type="protein sequence ID" value="MDY0881919.1"/>
    <property type="molecule type" value="Genomic_DNA"/>
</dbReference>
<evidence type="ECO:0000256" key="1">
    <source>
        <dbReference type="ARBA" id="ARBA00004651"/>
    </source>
</evidence>
<dbReference type="PROSITE" id="PS50928">
    <property type="entry name" value="ABC_TM1"/>
    <property type="match status" value="1"/>
</dbReference>
<dbReference type="Pfam" id="PF00528">
    <property type="entry name" value="BPD_transp_1"/>
    <property type="match status" value="1"/>
</dbReference>
<dbReference type="InterPro" id="IPR000515">
    <property type="entry name" value="MetI-like"/>
</dbReference>
<dbReference type="Proteomes" id="UP001279642">
    <property type="component" value="Unassembled WGS sequence"/>
</dbReference>
<evidence type="ECO:0000256" key="4">
    <source>
        <dbReference type="ARBA" id="ARBA00022475"/>
    </source>
</evidence>
<evidence type="ECO:0000256" key="7">
    <source>
        <dbReference type="ARBA" id="ARBA00023136"/>
    </source>
</evidence>
<accession>A0ABU5E853</accession>
<keyword evidence="6 8" id="KW-1133">Transmembrane helix</keyword>
<comment type="subcellular location">
    <subcellularLocation>
        <location evidence="1 8">Cell membrane</location>
        <topology evidence="1 8">Multi-pass membrane protein</topology>
    </subcellularLocation>
</comment>
<feature type="region of interest" description="Disordered" evidence="9">
    <location>
        <begin position="1"/>
        <end position="23"/>
    </location>
</feature>
<feature type="transmembrane region" description="Helical" evidence="8">
    <location>
        <begin position="181"/>
        <end position="207"/>
    </location>
</feature>
<proteinExistence type="inferred from homology"/>
<dbReference type="RefSeq" id="WP_320506961.1">
    <property type="nucleotide sequence ID" value="NZ_JAXCLW010000001.1"/>
</dbReference>
<organism evidence="11 12">
    <name type="scientific">Dongia soli</name>
    <dbReference type="NCBI Taxonomy" id="600628"/>
    <lineage>
        <taxon>Bacteria</taxon>
        <taxon>Pseudomonadati</taxon>
        <taxon>Pseudomonadota</taxon>
        <taxon>Alphaproteobacteria</taxon>
        <taxon>Rhodospirillales</taxon>
        <taxon>Dongiaceae</taxon>
        <taxon>Dongia</taxon>
    </lineage>
</organism>
<protein>
    <submittedName>
        <fullName evidence="11">ABC transporter permease</fullName>
    </submittedName>
</protein>
<dbReference type="InterPro" id="IPR035906">
    <property type="entry name" value="MetI-like_sf"/>
</dbReference>
<sequence length="319" mass="35431">MAATSSDAPVQETGLSRPELASRANERSAMRRRLMLLAPAVLIIVICGLAPLSIVLAYSWMQPAEYAGVIPQFSSDAWINLAFERDLFSDDLLPNFAYYSIYARSILMAGLTTLLALVVGFPTSYFIATRAPHRRNLWLFLITIPFWTNLLIRTFAIMLILRDEGVLNVILLKLGIIDTPLQLLFTNWAVSYGLAYAYLPLMVMPLYASMEKLDFRLVEAGYDLYASRFQVLRRVIIPLVKPGIVAGCILCFIPAIGDYVITSQLGGGKKMMLGTLIAMQFGPARNWPQGSAIALGLMIIVLIALFIYAKKVVARSNIR</sequence>
<feature type="transmembrane region" description="Helical" evidence="8">
    <location>
        <begin position="36"/>
        <end position="61"/>
    </location>
</feature>
<keyword evidence="4" id="KW-1003">Cell membrane</keyword>
<gene>
    <name evidence="11" type="ORF">SMD27_03625</name>
</gene>
<evidence type="ECO:0000313" key="11">
    <source>
        <dbReference type="EMBL" id="MDY0881919.1"/>
    </source>
</evidence>
<evidence type="ECO:0000313" key="12">
    <source>
        <dbReference type="Proteomes" id="UP001279642"/>
    </source>
</evidence>